<dbReference type="InterPro" id="IPR039968">
    <property type="entry name" value="BcerS-like"/>
</dbReference>
<reference evidence="2" key="2">
    <citation type="submission" date="2021-04" db="EMBL/GenBank/DDBJ databases">
        <authorList>
            <person name="Gilroy R."/>
        </authorList>
    </citation>
    <scope>NUCLEOTIDE SEQUENCE</scope>
    <source>
        <strain evidence="2">1719</strain>
    </source>
</reference>
<name>A0A9D2AYI7_9SPHI</name>
<gene>
    <name evidence="2" type="ORF">H9853_02595</name>
</gene>
<evidence type="ECO:0000259" key="1">
    <source>
        <dbReference type="PROSITE" id="PS51186"/>
    </source>
</evidence>
<dbReference type="GO" id="GO:0016747">
    <property type="term" value="F:acyltransferase activity, transferring groups other than amino-acyl groups"/>
    <property type="evidence" value="ECO:0007669"/>
    <property type="project" value="InterPro"/>
</dbReference>
<accession>A0A9D2AYI7</accession>
<proteinExistence type="predicted"/>
<dbReference type="InterPro" id="IPR016181">
    <property type="entry name" value="Acyl_CoA_acyltransferase"/>
</dbReference>
<dbReference type="SUPFAM" id="SSF55729">
    <property type="entry name" value="Acyl-CoA N-acyltransferases (Nat)"/>
    <property type="match status" value="1"/>
</dbReference>
<dbReference type="Gene3D" id="3.40.630.30">
    <property type="match status" value="1"/>
</dbReference>
<dbReference type="Proteomes" id="UP000824156">
    <property type="component" value="Unassembled WGS sequence"/>
</dbReference>
<reference evidence="2" key="1">
    <citation type="journal article" date="2021" name="PeerJ">
        <title>Extensive microbial diversity within the chicken gut microbiome revealed by metagenomics and culture.</title>
        <authorList>
            <person name="Gilroy R."/>
            <person name="Ravi A."/>
            <person name="Getino M."/>
            <person name="Pursley I."/>
            <person name="Horton D.L."/>
            <person name="Alikhan N.F."/>
            <person name="Baker D."/>
            <person name="Gharbi K."/>
            <person name="Hall N."/>
            <person name="Watson M."/>
            <person name="Adriaenssens E.M."/>
            <person name="Foster-Nyarko E."/>
            <person name="Jarju S."/>
            <person name="Secka A."/>
            <person name="Antonio M."/>
            <person name="Oren A."/>
            <person name="Chaudhuri R.R."/>
            <person name="La Ragione R."/>
            <person name="Hildebrand F."/>
            <person name="Pallen M.J."/>
        </authorList>
    </citation>
    <scope>NUCLEOTIDE SEQUENCE</scope>
    <source>
        <strain evidence="2">1719</strain>
    </source>
</reference>
<dbReference type="PANTHER" id="PTHR41368:SF1">
    <property type="entry name" value="PROTEIN YGHO"/>
    <property type="match status" value="1"/>
</dbReference>
<feature type="domain" description="N-acetyltransferase" evidence="1">
    <location>
        <begin position="199"/>
        <end position="373"/>
    </location>
</feature>
<dbReference type="PANTHER" id="PTHR41368">
    <property type="entry name" value="PROTEIN YGHO"/>
    <property type="match status" value="1"/>
</dbReference>
<evidence type="ECO:0000313" key="2">
    <source>
        <dbReference type="EMBL" id="HIX53889.1"/>
    </source>
</evidence>
<comment type="caution">
    <text evidence="2">The sequence shown here is derived from an EMBL/GenBank/DDBJ whole genome shotgun (WGS) entry which is preliminary data.</text>
</comment>
<dbReference type="PROSITE" id="PS51186">
    <property type="entry name" value="GNAT"/>
    <property type="match status" value="1"/>
</dbReference>
<organism evidence="2 3">
    <name type="scientific">Candidatus Sphingobacterium stercoripullorum</name>
    <dbReference type="NCBI Taxonomy" id="2838759"/>
    <lineage>
        <taxon>Bacteria</taxon>
        <taxon>Pseudomonadati</taxon>
        <taxon>Bacteroidota</taxon>
        <taxon>Sphingobacteriia</taxon>
        <taxon>Sphingobacteriales</taxon>
        <taxon>Sphingobacteriaceae</taxon>
        <taxon>Sphingobacterium</taxon>
    </lineage>
</organism>
<evidence type="ECO:0000313" key="3">
    <source>
        <dbReference type="Proteomes" id="UP000824156"/>
    </source>
</evidence>
<protein>
    <recommendedName>
        <fullName evidence="1">N-acetyltransferase domain-containing protein</fullName>
    </recommendedName>
</protein>
<dbReference type="EMBL" id="DXEZ01000073">
    <property type="protein sequence ID" value="HIX53889.1"/>
    <property type="molecule type" value="Genomic_DNA"/>
</dbReference>
<dbReference type="InterPro" id="IPR000182">
    <property type="entry name" value="GNAT_dom"/>
</dbReference>
<dbReference type="AlphaFoldDB" id="A0A9D2AYI7"/>
<sequence length="373" mass="42689">MIEIVAVNSSKLQKEFIDFPHGLFKNDPNYVPELFLEQKELLNPKKNPFFKHAAVQLFLAKENGRTVGRVAAIWNENNNKFNHVNEGAFGFFDCINNQKACNSLLDSASNWVKEKGADTLVGPINLSTNNSCGLLIQGFDSPPFVMMPYNPPYYMDLLSAYGLDKKVDLRAYSVEKEKVNTRSVSLLERLEERLSRSGIFLRELDVKNFETDAKRIKEVYNKAWDKNLGFVPMTDEEFDFTAKSLKQILDTKYAIIAEKEGEIIAFALGIPNINEVLIKINRGRLFPFGIFKLLFGLKKVNSVRVLMLGVLEKYRKLGIEACLYGRIISNALNSNIEQSECSWMLEDNFLMNNAIEKVNGELYKQYRLYQKSL</sequence>